<evidence type="ECO:0000313" key="8">
    <source>
        <dbReference type="EMBL" id="OIV43822.1"/>
    </source>
</evidence>
<evidence type="ECO:0000256" key="5">
    <source>
        <dbReference type="PROSITE-ProRule" id="PRU00277"/>
    </source>
</evidence>
<name>A0A1J7BYW6_FLAJO</name>
<dbReference type="Proteomes" id="UP000182826">
    <property type="component" value="Unassembled WGS sequence"/>
</dbReference>
<dbReference type="EMBL" id="MLFK01000001">
    <property type="protein sequence ID" value="OIV43822.1"/>
    <property type="molecule type" value="Genomic_DNA"/>
</dbReference>
<accession>A0A1J7BYW6</accession>
<dbReference type="InterPro" id="IPR001179">
    <property type="entry name" value="PPIase_FKBP_dom"/>
</dbReference>
<comment type="catalytic activity">
    <reaction evidence="1 5 6">
        <text>[protein]-peptidylproline (omega=180) = [protein]-peptidylproline (omega=0)</text>
        <dbReference type="Rhea" id="RHEA:16237"/>
        <dbReference type="Rhea" id="RHEA-COMP:10747"/>
        <dbReference type="Rhea" id="RHEA-COMP:10748"/>
        <dbReference type="ChEBI" id="CHEBI:83833"/>
        <dbReference type="ChEBI" id="CHEBI:83834"/>
        <dbReference type="EC" id="5.2.1.8"/>
    </reaction>
</comment>
<dbReference type="PROSITE" id="PS50059">
    <property type="entry name" value="FKBP_PPIASE"/>
    <property type="match status" value="1"/>
</dbReference>
<dbReference type="Pfam" id="PF00254">
    <property type="entry name" value="FKBP_C"/>
    <property type="match status" value="1"/>
</dbReference>
<keyword evidence="4 5" id="KW-0413">Isomerase</keyword>
<evidence type="ECO:0000256" key="1">
    <source>
        <dbReference type="ARBA" id="ARBA00000971"/>
    </source>
</evidence>
<evidence type="ECO:0000256" key="3">
    <source>
        <dbReference type="ARBA" id="ARBA00023110"/>
    </source>
</evidence>
<dbReference type="Gene3D" id="3.10.50.40">
    <property type="match status" value="1"/>
</dbReference>
<comment type="similarity">
    <text evidence="2 6">Belongs to the FKBP-type PPIase family.</text>
</comment>
<keyword evidence="9" id="KW-1185">Reference proteome</keyword>
<dbReference type="GO" id="GO:0003755">
    <property type="term" value="F:peptidyl-prolyl cis-trans isomerase activity"/>
    <property type="evidence" value="ECO:0007669"/>
    <property type="project" value="UniProtKB-UniRule"/>
</dbReference>
<gene>
    <name evidence="8" type="ORF">BKM63_01050</name>
</gene>
<dbReference type="PROSITE" id="PS51257">
    <property type="entry name" value="PROKAR_LIPOPROTEIN"/>
    <property type="match status" value="1"/>
</dbReference>
<evidence type="ECO:0000256" key="6">
    <source>
        <dbReference type="RuleBase" id="RU003915"/>
    </source>
</evidence>
<proteinExistence type="inferred from homology"/>
<evidence type="ECO:0000256" key="4">
    <source>
        <dbReference type="ARBA" id="ARBA00023235"/>
    </source>
</evidence>
<dbReference type="PANTHER" id="PTHR43811:SF19">
    <property type="entry name" value="39 KDA FK506-BINDING NUCLEAR PROTEIN"/>
    <property type="match status" value="1"/>
</dbReference>
<dbReference type="AlphaFoldDB" id="A0A1J7BYW6"/>
<dbReference type="OrthoDB" id="9814548at2"/>
<dbReference type="RefSeq" id="WP_071634832.1">
    <property type="nucleotide sequence ID" value="NZ_MLFK01000001.1"/>
</dbReference>
<dbReference type="PANTHER" id="PTHR43811">
    <property type="entry name" value="FKBP-TYPE PEPTIDYL-PROLYL CIS-TRANS ISOMERASE FKPA"/>
    <property type="match status" value="1"/>
</dbReference>
<keyword evidence="3 5" id="KW-0697">Rotamase</keyword>
<protein>
    <recommendedName>
        <fullName evidence="6">Peptidyl-prolyl cis-trans isomerase</fullName>
        <ecNumber evidence="6">5.2.1.8</ecNumber>
    </recommendedName>
</protein>
<sequence length="151" mass="16495">MKHLLASLLALTLFISCSKDDKVKDYTEQNEKEIVDYLAKNNLTAQRTASGLYYIITKEGEGEEKPTIKSTVTVKYTGTFTDGKPFDQSTDPVSFPLSRLIPGWKEGIPLLKAGGECMLFVPSHLGYGSTGNQNIPGGAVLVFNITLVSFN</sequence>
<dbReference type="InterPro" id="IPR046357">
    <property type="entry name" value="PPIase_dom_sf"/>
</dbReference>
<comment type="caution">
    <text evidence="8">The sequence shown here is derived from an EMBL/GenBank/DDBJ whole genome shotgun (WGS) entry which is preliminary data.</text>
</comment>
<feature type="domain" description="PPIase FKBP-type" evidence="7">
    <location>
        <begin position="69"/>
        <end position="151"/>
    </location>
</feature>
<evidence type="ECO:0000313" key="9">
    <source>
        <dbReference type="Proteomes" id="UP000182826"/>
    </source>
</evidence>
<evidence type="ECO:0000259" key="7">
    <source>
        <dbReference type="PROSITE" id="PS50059"/>
    </source>
</evidence>
<evidence type="ECO:0000256" key="2">
    <source>
        <dbReference type="ARBA" id="ARBA00006577"/>
    </source>
</evidence>
<dbReference type="EC" id="5.2.1.8" evidence="6"/>
<organism evidence="8 9">
    <name type="scientific">Flavobacterium johnsoniae</name>
    <name type="common">Cytophaga johnsonae</name>
    <dbReference type="NCBI Taxonomy" id="986"/>
    <lineage>
        <taxon>Bacteria</taxon>
        <taxon>Pseudomonadati</taxon>
        <taxon>Bacteroidota</taxon>
        <taxon>Flavobacteriia</taxon>
        <taxon>Flavobacteriales</taxon>
        <taxon>Flavobacteriaceae</taxon>
        <taxon>Flavobacterium</taxon>
    </lineage>
</organism>
<dbReference type="SUPFAM" id="SSF54534">
    <property type="entry name" value="FKBP-like"/>
    <property type="match status" value="1"/>
</dbReference>
<reference evidence="8 9" key="1">
    <citation type="submission" date="2016-10" db="EMBL/GenBank/DDBJ databases">
        <title>Draft Genome Sequence of Rhizobacteria Flavobacterium johnsoniae CI04.</title>
        <authorList>
            <person name="Bravo J.I."/>
            <person name="Lozano G.L."/>
            <person name="Handelsman J."/>
        </authorList>
    </citation>
    <scope>NUCLEOTIDE SEQUENCE [LARGE SCALE GENOMIC DNA]</scope>
    <source>
        <strain evidence="8 9">CI04</strain>
    </source>
</reference>